<feature type="compositionally biased region" description="Low complexity" evidence="1">
    <location>
        <begin position="138"/>
        <end position="158"/>
    </location>
</feature>
<feature type="region of interest" description="Disordered" evidence="1">
    <location>
        <begin position="1090"/>
        <end position="1139"/>
    </location>
</feature>
<dbReference type="RefSeq" id="WP_131100489.1">
    <property type="nucleotide sequence ID" value="NZ_CP036455.1"/>
</dbReference>
<protein>
    <recommendedName>
        <fullName evidence="5">DUF4190 domain-containing protein</fullName>
    </recommendedName>
</protein>
<feature type="compositionally biased region" description="Low complexity" evidence="1">
    <location>
        <begin position="337"/>
        <end position="350"/>
    </location>
</feature>
<dbReference type="Proteomes" id="UP000292235">
    <property type="component" value="Chromosome"/>
</dbReference>
<keyword evidence="2" id="KW-1133">Transmembrane helix</keyword>
<feature type="compositionally biased region" description="Basic and acidic residues" evidence="1">
    <location>
        <begin position="1004"/>
        <end position="1026"/>
    </location>
</feature>
<accession>A0A4P6Q8V5</accession>
<dbReference type="EMBL" id="CP036455">
    <property type="protein sequence ID" value="QBI55971.1"/>
    <property type="molecule type" value="Genomic_DNA"/>
</dbReference>
<feature type="compositionally biased region" description="Low complexity" evidence="1">
    <location>
        <begin position="696"/>
        <end position="706"/>
    </location>
</feature>
<feature type="compositionally biased region" description="Basic and acidic residues" evidence="1">
    <location>
        <begin position="1113"/>
        <end position="1132"/>
    </location>
</feature>
<reference evidence="3 4" key="1">
    <citation type="submission" date="2019-02" db="EMBL/GenBank/DDBJ databases">
        <authorList>
            <person name="Khodamoradi S."/>
            <person name="Hahnke R.L."/>
            <person name="Kaempfer P."/>
            <person name="Schumann P."/>
            <person name="Rohde M."/>
            <person name="Steinert M."/>
            <person name="Luzhetskyy A."/>
            <person name="Wink J."/>
            <person name="Ruckert C."/>
        </authorList>
    </citation>
    <scope>NUCLEOTIDE SEQUENCE [LARGE SCALE GENOMIC DNA]</scope>
    <source>
        <strain evidence="3 4">M2</strain>
    </source>
</reference>
<keyword evidence="2" id="KW-0812">Transmembrane</keyword>
<feature type="compositionally biased region" description="Gly residues" evidence="1">
    <location>
        <begin position="755"/>
        <end position="765"/>
    </location>
</feature>
<feature type="compositionally biased region" description="Basic and acidic residues" evidence="1">
    <location>
        <begin position="772"/>
        <end position="802"/>
    </location>
</feature>
<feature type="compositionally biased region" description="Basic and acidic residues" evidence="1">
    <location>
        <begin position="917"/>
        <end position="927"/>
    </location>
</feature>
<evidence type="ECO:0000256" key="1">
    <source>
        <dbReference type="SAM" id="MobiDB-lite"/>
    </source>
</evidence>
<evidence type="ECO:0000313" key="4">
    <source>
        <dbReference type="Proteomes" id="UP000292235"/>
    </source>
</evidence>
<feature type="compositionally biased region" description="Basic and acidic residues" evidence="1">
    <location>
        <begin position="82"/>
        <end position="102"/>
    </location>
</feature>
<feature type="compositionally biased region" description="Low complexity" evidence="1">
    <location>
        <begin position="730"/>
        <end position="739"/>
    </location>
</feature>
<feature type="compositionally biased region" description="Low complexity" evidence="1">
    <location>
        <begin position="263"/>
        <end position="275"/>
    </location>
</feature>
<feature type="transmembrane region" description="Helical" evidence="2">
    <location>
        <begin position="1165"/>
        <end position="1186"/>
    </location>
</feature>
<dbReference type="OrthoDB" id="3417317at2"/>
<keyword evidence="2" id="KW-0472">Membrane</keyword>
<evidence type="ECO:0000256" key="2">
    <source>
        <dbReference type="SAM" id="Phobius"/>
    </source>
</evidence>
<feature type="compositionally biased region" description="Low complexity" evidence="1">
    <location>
        <begin position="547"/>
        <end position="556"/>
    </location>
</feature>
<evidence type="ECO:0000313" key="3">
    <source>
        <dbReference type="EMBL" id="QBI55971.1"/>
    </source>
</evidence>
<feature type="compositionally biased region" description="Low complexity" evidence="1">
    <location>
        <begin position="1035"/>
        <end position="1049"/>
    </location>
</feature>
<organism evidence="3 4">
    <name type="scientific">Streptomonospora litoralis</name>
    <dbReference type="NCBI Taxonomy" id="2498135"/>
    <lineage>
        <taxon>Bacteria</taxon>
        <taxon>Bacillati</taxon>
        <taxon>Actinomycetota</taxon>
        <taxon>Actinomycetes</taxon>
        <taxon>Streptosporangiales</taxon>
        <taxon>Nocardiopsidaceae</taxon>
        <taxon>Streptomonospora</taxon>
    </lineage>
</organism>
<feature type="compositionally biased region" description="Low complexity" evidence="1">
    <location>
        <begin position="836"/>
        <end position="845"/>
    </location>
</feature>
<keyword evidence="4" id="KW-1185">Reference proteome</keyword>
<feature type="compositionally biased region" description="Basic and acidic residues" evidence="1">
    <location>
        <begin position="604"/>
        <end position="630"/>
    </location>
</feature>
<dbReference type="AlphaFoldDB" id="A0A4P6Q8V5"/>
<gene>
    <name evidence="3" type="ORF">EKD16_21060</name>
</gene>
<feature type="region of interest" description="Disordered" evidence="1">
    <location>
        <begin position="1"/>
        <end position="1061"/>
    </location>
</feature>
<sequence>MTDNGGQRYVPPDGDHGSGEHAGSSWFTPSGDRHRTQSAYQDTYNEADAAEGGDAGRYGTPDEQPGEQKRAPAREGPPFPQRPHEQQGPESGRPPHEGERPRSTFPDSGGYPGLRAERPGMAEPYPSALGDLGPPAEPRSAGPPASPGGQQPASPGRPYAALGDTEDTGEHGRGPTGGVSAAGPGDPLTGHPADQGDARSAAGDPARSAPADHDGSAGTTAADTDRSGDGSIVAGYRLPGTPASGKDPLNGAAGTGYPDPHADAGAARGAGSTAAEPSSTAGPPTADHGSRPWARSPQDAADPLRTAGEGAGPDTQPFRAGPEPGADTDRFDDQGYSASGAAAAPAGGAARWDDRYSDSDASGARGTADGRRDAFDGYPAPPAGDARDGAYPGAADEPQRPGTAVPDDPYPGPTTAHAPGSDPSRPAGGTWRESPQPWSAGLSADDPRRNGSEAASWRESAFGAADTGASPNERGAPDLSAYADDRAPGASSVESWRDARGGAGAWSDSGRDTDPGFGSSEAASDTARFPGHGDFRGPDGPLGESDGGAAAASGDRAFGGAGEPADFPGSGGFRDQGESAANRWREPYGGAAPRDASASGDLSAHTDMRGHGDRFEGERWEPSGEDDRQPADPAYWYGAGAVGEPERYGSGAGYRLDAEPGLPSYGESASYGDGASSEWSDARRYPGAGSSERTGADPAAGAYGYDDGYDDELSRPYSHRIQADGDPAARSESPSASPSFGDTDPSAPDERVGDTGAGEGLGTGSGNTWAFSRDDSRLPESVREAVAEAHRKRRDGSPDHTTRMFGGGGPGSEPGADSGDPRDRAPAAGLGDDPLAAIAEQQARARSAEEAGGESAEREERPGAEAGSGAPAGTQQMPAVSDELGWDLRGGESAYPGEATRDRRGAGDAYDPYAQRGHYDHYDRFGPDDDSGASATYAEYGSHAGHGRYGGEPVGAQDADAGYGGTAEPEYSIGGSHAGYDSGRAQAEGAYGAAESQSPAGEWARSERPAEGYSEHTDRRGAEPPRPDGFGGDPGSAYAGLSASGAAAGQPYSAHASAGSDTAAMSLRDLEAAGDDAARYRAAEAEEYGAEPYGADPYQGAPDALSEPPVGPDGRRGRSSRERDPIREDFPGFDRPLGGDAGDAYPGYDNIDHWPDTAPEASATLWLGIAALIPVIGLFTAVAALITGPRARRAVQRSQGELEGLNLVRLGTILAWVGIGLFIVEIAGYLGAFVLA</sequence>
<evidence type="ECO:0008006" key="5">
    <source>
        <dbReference type="Google" id="ProtNLM"/>
    </source>
</evidence>
<dbReference type="KEGG" id="strr:EKD16_21060"/>
<name>A0A4P6Q8V5_9ACTN</name>
<feature type="transmembrane region" description="Helical" evidence="2">
    <location>
        <begin position="1207"/>
        <end position="1235"/>
    </location>
</feature>
<feature type="compositionally biased region" description="Low complexity" evidence="1">
    <location>
        <begin position="864"/>
        <end position="873"/>
    </location>
</feature>
<proteinExistence type="predicted"/>